<dbReference type="Proteomes" id="UP001302349">
    <property type="component" value="Chromosome"/>
</dbReference>
<sequence length="492" mass="55633">MKNLSPSSGTILGRFIRGEGSIPPWMQWVFWLCLVPVIAKLMVAKGIIVALGIIVMVVALPIGVSALWKTEIGIYIMLGLAFFVSIPNRLFEGIPMGILLDVVIVTMLVGMLYRCTYNKDWSTFSSPVSISILLWAGMNVFELFNPMAASRQAWFFVIRPAVGYLMLFFLTYDMLTTPKKMYRLLFVILGLSLFSASWGIWQANFGYFSWEYNYVVRHDVMHLVFNYGRWRAIGSIGSPAQFGILMAFISMLCVALLTAFKGTFTKLFLLFTFLATLMGMVYSGTRSAYVIIPIFYFGWVVLSRNKKLYYSVIFAGALMVTVAVMPTNNYHIQRIQSTFKASEDASYQTRARNKAIIFPWILKHPIGGGLGSTGVWGQRFSPGTFLANFPPDSGLIRVAVELGWIGLLFFLNVYYNILVKGTFLFWKMKNKRYKAIVSGMICAIAPLLVVEWGQEVVGVFPMSVLFWLFAAIMFRSIDFDQKEQAEQAKFES</sequence>
<feature type="transmembrane region" description="Helical" evidence="5">
    <location>
        <begin position="240"/>
        <end position="260"/>
    </location>
</feature>
<dbReference type="Pfam" id="PF04932">
    <property type="entry name" value="Wzy_C"/>
    <property type="match status" value="1"/>
</dbReference>
<evidence type="ECO:0000256" key="3">
    <source>
        <dbReference type="ARBA" id="ARBA00022989"/>
    </source>
</evidence>
<feature type="transmembrane region" description="Helical" evidence="5">
    <location>
        <begin position="184"/>
        <end position="201"/>
    </location>
</feature>
<feature type="transmembrane region" description="Helical" evidence="5">
    <location>
        <begin position="308"/>
        <end position="327"/>
    </location>
</feature>
<name>A0ABZ0IH03_9BACT</name>
<feature type="transmembrane region" description="Helical" evidence="5">
    <location>
        <begin position="28"/>
        <end position="60"/>
    </location>
</feature>
<reference evidence="7 8" key="1">
    <citation type="journal article" date="2023" name="Microbiol. Resour. Announc.">
        <title>Complete Genome Sequence of Imperialibacter roseus strain P4T.</title>
        <authorList>
            <person name="Tizabi D.R."/>
            <person name="Bachvaroff T."/>
            <person name="Hill R.T."/>
        </authorList>
    </citation>
    <scope>NUCLEOTIDE SEQUENCE [LARGE SCALE GENOMIC DNA]</scope>
    <source>
        <strain evidence="7 8">P4T</strain>
    </source>
</reference>
<dbReference type="RefSeq" id="WP_317487101.1">
    <property type="nucleotide sequence ID" value="NZ_CP136051.1"/>
</dbReference>
<feature type="transmembrane region" description="Helical" evidence="5">
    <location>
        <begin position="153"/>
        <end position="172"/>
    </location>
</feature>
<dbReference type="PANTHER" id="PTHR37422:SF13">
    <property type="entry name" value="LIPOPOLYSACCHARIDE BIOSYNTHESIS PROTEIN PA4999-RELATED"/>
    <property type="match status" value="1"/>
</dbReference>
<feature type="transmembrane region" description="Helical" evidence="5">
    <location>
        <begin position="356"/>
        <end position="376"/>
    </location>
</feature>
<feature type="transmembrane region" description="Helical" evidence="5">
    <location>
        <begin position="124"/>
        <end position="141"/>
    </location>
</feature>
<dbReference type="EMBL" id="CP136051">
    <property type="protein sequence ID" value="WOK04288.1"/>
    <property type="molecule type" value="Genomic_DNA"/>
</dbReference>
<keyword evidence="2 5" id="KW-0812">Transmembrane</keyword>
<comment type="subcellular location">
    <subcellularLocation>
        <location evidence="1">Membrane</location>
        <topology evidence="1">Multi-pass membrane protein</topology>
    </subcellularLocation>
</comment>
<feature type="transmembrane region" description="Helical" evidence="5">
    <location>
        <begin position="94"/>
        <end position="112"/>
    </location>
</feature>
<evidence type="ECO:0000256" key="4">
    <source>
        <dbReference type="ARBA" id="ARBA00023136"/>
    </source>
</evidence>
<keyword evidence="3 5" id="KW-1133">Transmembrane helix</keyword>
<protein>
    <submittedName>
        <fullName evidence="7">O-antigen ligase family protein</fullName>
    </submittedName>
</protein>
<evidence type="ECO:0000256" key="2">
    <source>
        <dbReference type="ARBA" id="ARBA00022692"/>
    </source>
</evidence>
<gene>
    <name evidence="7" type="ORF">RT717_14505</name>
</gene>
<evidence type="ECO:0000313" key="7">
    <source>
        <dbReference type="EMBL" id="WOK04288.1"/>
    </source>
</evidence>
<feature type="transmembrane region" description="Helical" evidence="5">
    <location>
        <begin position="396"/>
        <end position="415"/>
    </location>
</feature>
<evidence type="ECO:0000313" key="8">
    <source>
        <dbReference type="Proteomes" id="UP001302349"/>
    </source>
</evidence>
<evidence type="ECO:0000256" key="1">
    <source>
        <dbReference type="ARBA" id="ARBA00004141"/>
    </source>
</evidence>
<keyword evidence="4 5" id="KW-0472">Membrane</keyword>
<evidence type="ECO:0000259" key="6">
    <source>
        <dbReference type="Pfam" id="PF04932"/>
    </source>
</evidence>
<accession>A0ABZ0IH03</accession>
<organism evidence="7 8">
    <name type="scientific">Imperialibacter roseus</name>
    <dbReference type="NCBI Taxonomy" id="1324217"/>
    <lineage>
        <taxon>Bacteria</taxon>
        <taxon>Pseudomonadati</taxon>
        <taxon>Bacteroidota</taxon>
        <taxon>Cytophagia</taxon>
        <taxon>Cytophagales</taxon>
        <taxon>Flammeovirgaceae</taxon>
        <taxon>Imperialibacter</taxon>
    </lineage>
</organism>
<dbReference type="InterPro" id="IPR051533">
    <property type="entry name" value="WaaL-like"/>
</dbReference>
<dbReference type="PANTHER" id="PTHR37422">
    <property type="entry name" value="TEICHURONIC ACID BIOSYNTHESIS PROTEIN TUAE"/>
    <property type="match status" value="1"/>
</dbReference>
<feature type="domain" description="O-antigen ligase-related" evidence="6">
    <location>
        <begin position="272"/>
        <end position="411"/>
    </location>
</feature>
<dbReference type="GO" id="GO:0016874">
    <property type="term" value="F:ligase activity"/>
    <property type="evidence" value="ECO:0007669"/>
    <property type="project" value="UniProtKB-KW"/>
</dbReference>
<proteinExistence type="predicted"/>
<feature type="transmembrane region" description="Helical" evidence="5">
    <location>
        <begin position="267"/>
        <end position="296"/>
    </location>
</feature>
<feature type="transmembrane region" description="Helical" evidence="5">
    <location>
        <begin position="435"/>
        <end position="453"/>
    </location>
</feature>
<evidence type="ECO:0000256" key="5">
    <source>
        <dbReference type="SAM" id="Phobius"/>
    </source>
</evidence>
<dbReference type="InterPro" id="IPR007016">
    <property type="entry name" value="O-antigen_ligase-rel_domated"/>
</dbReference>
<keyword evidence="8" id="KW-1185">Reference proteome</keyword>
<keyword evidence="7" id="KW-0436">Ligase</keyword>
<feature type="transmembrane region" description="Helical" evidence="5">
    <location>
        <begin position="459"/>
        <end position="477"/>
    </location>
</feature>